<dbReference type="Proteomes" id="UP000240925">
    <property type="component" value="Unassembled WGS sequence"/>
</dbReference>
<sequence length="212" mass="23849">MFCDENTGECAELSELTQLLIGEDVYKNANVNLGTNRKAKLMHRFIQGIQSDGVYLLNISKIDERIRLGARFLFQFEPEKVVCVGLRRNAHAPVLKFAAHTRYKAIIESFVAGTFTNPSLPTYIEPDVVLISDPLNEAQPVLEAAEMGIPVVAICDTDSPVEYVDLVIPANNRGRKSLALVYWLLAREILKLRGEIPLDTEWTVKPDEFEKM</sequence>
<dbReference type="InterPro" id="IPR001865">
    <property type="entry name" value="Ribosomal_uS2"/>
</dbReference>
<evidence type="ECO:0000256" key="4">
    <source>
        <dbReference type="ARBA" id="ARBA00035256"/>
    </source>
</evidence>
<dbReference type="InterPro" id="IPR018130">
    <property type="entry name" value="Ribosomal_uS2_CS"/>
</dbReference>
<evidence type="ECO:0000313" key="7">
    <source>
        <dbReference type="EMBL" id="PSO02623.1"/>
    </source>
</evidence>
<name>A0A2R6BVF1_9ARCH</name>
<dbReference type="PROSITE" id="PS00963">
    <property type="entry name" value="RIBOSOMAL_S2_2"/>
    <property type="match status" value="1"/>
</dbReference>
<dbReference type="FunFam" id="3.40.50.10490:FF:000030">
    <property type="entry name" value="30S ribosomal protein S2"/>
    <property type="match status" value="1"/>
</dbReference>
<evidence type="ECO:0000313" key="8">
    <source>
        <dbReference type="Proteomes" id="UP000240925"/>
    </source>
</evidence>
<evidence type="ECO:0000256" key="3">
    <source>
        <dbReference type="ARBA" id="ARBA00023274"/>
    </source>
</evidence>
<evidence type="ECO:0000256" key="1">
    <source>
        <dbReference type="ARBA" id="ARBA00006242"/>
    </source>
</evidence>
<dbReference type="Pfam" id="PF00318">
    <property type="entry name" value="Ribosomal_S2"/>
    <property type="match status" value="1"/>
</dbReference>
<dbReference type="SUPFAM" id="SSF52313">
    <property type="entry name" value="Ribosomal protein S2"/>
    <property type="match status" value="1"/>
</dbReference>
<proteinExistence type="inferred from homology"/>
<gene>
    <name evidence="7" type="ORF">B9Q10_01135</name>
</gene>
<evidence type="ECO:0000256" key="2">
    <source>
        <dbReference type="ARBA" id="ARBA00022980"/>
    </source>
</evidence>
<dbReference type="Gene3D" id="3.40.50.10490">
    <property type="entry name" value="Glucose-6-phosphate isomerase like protein, domain 1"/>
    <property type="match status" value="1"/>
</dbReference>
<evidence type="ECO:0000256" key="6">
    <source>
        <dbReference type="RuleBase" id="RU003631"/>
    </source>
</evidence>
<dbReference type="AlphaFoldDB" id="A0A2R6BVF1"/>
<keyword evidence="3 6" id="KW-0687">Ribonucleoprotein</keyword>
<dbReference type="GO" id="GO:0003735">
    <property type="term" value="F:structural constituent of ribosome"/>
    <property type="evidence" value="ECO:0007669"/>
    <property type="project" value="InterPro"/>
</dbReference>
<evidence type="ECO:0000256" key="5">
    <source>
        <dbReference type="ARBA" id="ARBA00035518"/>
    </source>
</evidence>
<dbReference type="GO" id="GO:0015935">
    <property type="term" value="C:small ribosomal subunit"/>
    <property type="evidence" value="ECO:0007669"/>
    <property type="project" value="InterPro"/>
</dbReference>
<dbReference type="PANTHER" id="PTHR11489">
    <property type="entry name" value="40S RIBOSOMAL PROTEIN SA"/>
    <property type="match status" value="1"/>
</dbReference>
<dbReference type="CDD" id="cd01425">
    <property type="entry name" value="RPS2"/>
    <property type="match status" value="1"/>
</dbReference>
<dbReference type="InterPro" id="IPR023591">
    <property type="entry name" value="Ribosomal_uS2_flav_dom_sf"/>
</dbReference>
<keyword evidence="2 6" id="KW-0689">Ribosomal protein</keyword>
<organism evidence="7 8">
    <name type="scientific">Candidatus Marsarchaeota G2 archaeon ECH_B_SAG-E12</name>
    <dbReference type="NCBI Taxonomy" id="1978164"/>
    <lineage>
        <taxon>Archaea</taxon>
        <taxon>Candidatus Marsarchaeota</taxon>
        <taxon>Candidatus Marsarchaeota group 2</taxon>
    </lineage>
</organism>
<reference evidence="7 8" key="1">
    <citation type="submission" date="2017-04" db="EMBL/GenBank/DDBJ databases">
        <title>Novel microbial lineages endemic to geothermal iron-oxide mats fill important gaps in the evolutionary history of Archaea.</title>
        <authorList>
            <person name="Jay Z.J."/>
            <person name="Beam J.P."/>
            <person name="Dlakic M."/>
            <person name="Rusch D.B."/>
            <person name="Kozubal M.A."/>
            <person name="Inskeep W.P."/>
        </authorList>
    </citation>
    <scope>NUCLEOTIDE SEQUENCE [LARGE SCALE GENOMIC DNA]</scope>
    <source>
        <strain evidence="7">ECH_B_SAG-E12</strain>
    </source>
</reference>
<dbReference type="EMBL" id="NEXL01000024">
    <property type="protein sequence ID" value="PSO02623.1"/>
    <property type="molecule type" value="Genomic_DNA"/>
</dbReference>
<comment type="caution">
    <text evidence="7">The sequence shown here is derived from an EMBL/GenBank/DDBJ whole genome shotgun (WGS) entry which is preliminary data.</text>
</comment>
<comment type="similarity">
    <text evidence="1 6">Belongs to the universal ribosomal protein uS2 family.</text>
</comment>
<dbReference type="GO" id="GO:0006412">
    <property type="term" value="P:translation"/>
    <property type="evidence" value="ECO:0007669"/>
    <property type="project" value="InterPro"/>
</dbReference>
<dbReference type="InterPro" id="IPR005707">
    <property type="entry name" value="Ribosomal_uS2_euk/arc"/>
</dbReference>
<dbReference type="NCBIfam" id="TIGR01012">
    <property type="entry name" value="uS2_euk_arch"/>
    <property type="match status" value="1"/>
</dbReference>
<accession>A0A2R6BVF1</accession>
<dbReference type="PRINTS" id="PR00395">
    <property type="entry name" value="RIBOSOMALS2"/>
</dbReference>
<protein>
    <recommendedName>
        <fullName evidence="4">Small ribosomal subunit protein uS2</fullName>
    </recommendedName>
    <alternativeName>
        <fullName evidence="5">30S ribosomal protein S2</fullName>
    </alternativeName>
</protein>